<protein>
    <submittedName>
        <fullName evidence="8">2OG-Fe(II) oxygenase</fullName>
    </submittedName>
</protein>
<dbReference type="GO" id="GO:0031418">
    <property type="term" value="F:L-ascorbic acid binding"/>
    <property type="evidence" value="ECO:0007669"/>
    <property type="project" value="UniProtKB-KW"/>
</dbReference>
<dbReference type="EMBL" id="SPDV01000042">
    <property type="protein sequence ID" value="TFI57016.1"/>
    <property type="molecule type" value="Genomic_DNA"/>
</dbReference>
<dbReference type="GO" id="GO:0051213">
    <property type="term" value="F:dioxygenase activity"/>
    <property type="evidence" value="ECO:0007669"/>
    <property type="project" value="UniProtKB-KW"/>
</dbReference>
<evidence type="ECO:0000259" key="7">
    <source>
        <dbReference type="PROSITE" id="PS51471"/>
    </source>
</evidence>
<evidence type="ECO:0000256" key="2">
    <source>
        <dbReference type="ARBA" id="ARBA00022723"/>
    </source>
</evidence>
<dbReference type="InterPro" id="IPR045054">
    <property type="entry name" value="P4HA-like"/>
</dbReference>
<evidence type="ECO:0000256" key="1">
    <source>
        <dbReference type="ARBA" id="ARBA00001961"/>
    </source>
</evidence>
<dbReference type="PANTHER" id="PTHR10869:SF246">
    <property type="entry name" value="TRANSMEMBRANE PROLYL 4-HYDROXYLASE"/>
    <property type="match status" value="1"/>
</dbReference>
<evidence type="ECO:0000256" key="3">
    <source>
        <dbReference type="ARBA" id="ARBA00022896"/>
    </source>
</evidence>
<reference evidence="8 9" key="1">
    <citation type="submission" date="2019-03" db="EMBL/GenBank/DDBJ databases">
        <title>Genome sequence of Sphingomonas sp. 17J27-24.</title>
        <authorList>
            <person name="Kim M."/>
            <person name="Maeng S."/>
            <person name="Sathiyaraj S."/>
        </authorList>
    </citation>
    <scope>NUCLEOTIDE SEQUENCE [LARGE SCALE GENOMIC DNA]</scope>
    <source>
        <strain evidence="8 9">17J27-24</strain>
    </source>
</reference>
<keyword evidence="3" id="KW-0847">Vitamin C</keyword>
<name>A0A4Y8ZRH8_9SPHN</name>
<dbReference type="InterPro" id="IPR005123">
    <property type="entry name" value="Oxoglu/Fe-dep_dioxygenase_dom"/>
</dbReference>
<dbReference type="InterPro" id="IPR006620">
    <property type="entry name" value="Pro_4_hyd_alph"/>
</dbReference>
<dbReference type="GO" id="GO:0016705">
    <property type="term" value="F:oxidoreductase activity, acting on paired donors, with incorporation or reduction of molecular oxygen"/>
    <property type="evidence" value="ECO:0007669"/>
    <property type="project" value="InterPro"/>
</dbReference>
<dbReference type="Proteomes" id="UP000298213">
    <property type="component" value="Unassembled WGS sequence"/>
</dbReference>
<dbReference type="PROSITE" id="PS51471">
    <property type="entry name" value="FE2OG_OXY"/>
    <property type="match status" value="1"/>
</dbReference>
<dbReference type="AlphaFoldDB" id="A0A4Y8ZRH8"/>
<keyword evidence="5" id="KW-0560">Oxidoreductase</keyword>
<evidence type="ECO:0000313" key="8">
    <source>
        <dbReference type="EMBL" id="TFI57016.1"/>
    </source>
</evidence>
<evidence type="ECO:0000256" key="6">
    <source>
        <dbReference type="ARBA" id="ARBA00023004"/>
    </source>
</evidence>
<dbReference type="PANTHER" id="PTHR10869">
    <property type="entry name" value="PROLYL 4-HYDROXYLASE ALPHA SUBUNIT"/>
    <property type="match status" value="1"/>
</dbReference>
<keyword evidence="2" id="KW-0479">Metal-binding</keyword>
<evidence type="ECO:0000256" key="4">
    <source>
        <dbReference type="ARBA" id="ARBA00022964"/>
    </source>
</evidence>
<dbReference type="SMART" id="SM00702">
    <property type="entry name" value="P4Hc"/>
    <property type="match status" value="1"/>
</dbReference>
<dbReference type="OrthoDB" id="269774at2"/>
<feature type="domain" description="Fe2OG dioxygenase" evidence="7">
    <location>
        <begin position="145"/>
        <end position="254"/>
    </location>
</feature>
<keyword evidence="9" id="KW-1185">Reference proteome</keyword>
<sequence length="268" mass="29018">MRKEEGVITTRVNAGTITASPKVAAPTVAAPKVEAAPAAPAARSEAALRAESAAAVRARLAATPGVARIPKDRLEAYVVPHFLSEEECEGLMRLIDAGKVPSGLLAPTADPEFRTSESCNLSPADPLVGGLEARLNKLMGIEPQFGETVQGQRYAVGQQFKPHHDFFHTTEAYWKEQQTRGGQRTWTVMAFLNKPDAGGQTAFPKAGLKITPAPAHLLIWNNLDVNGELNDFSLHQGMPVEAGVKYVLTKWYRERPWNGFTGAGLAYY</sequence>
<evidence type="ECO:0000256" key="5">
    <source>
        <dbReference type="ARBA" id="ARBA00023002"/>
    </source>
</evidence>
<dbReference type="Gene3D" id="2.60.120.620">
    <property type="entry name" value="q2cbj1_9rhob like domain"/>
    <property type="match status" value="1"/>
</dbReference>
<dbReference type="InterPro" id="IPR044862">
    <property type="entry name" value="Pro_4_hyd_alph_FE2OG_OXY"/>
</dbReference>
<keyword evidence="4" id="KW-0223">Dioxygenase</keyword>
<dbReference type="Pfam" id="PF13640">
    <property type="entry name" value="2OG-FeII_Oxy_3"/>
    <property type="match status" value="1"/>
</dbReference>
<comment type="cofactor">
    <cofactor evidence="1">
        <name>L-ascorbate</name>
        <dbReference type="ChEBI" id="CHEBI:38290"/>
    </cofactor>
</comment>
<evidence type="ECO:0000313" key="9">
    <source>
        <dbReference type="Proteomes" id="UP000298213"/>
    </source>
</evidence>
<keyword evidence="6" id="KW-0408">Iron</keyword>
<dbReference type="GO" id="GO:0005506">
    <property type="term" value="F:iron ion binding"/>
    <property type="evidence" value="ECO:0007669"/>
    <property type="project" value="InterPro"/>
</dbReference>
<organism evidence="8 9">
    <name type="scientific">Sphingomonas parva</name>
    <dbReference type="NCBI Taxonomy" id="2555898"/>
    <lineage>
        <taxon>Bacteria</taxon>
        <taxon>Pseudomonadati</taxon>
        <taxon>Pseudomonadota</taxon>
        <taxon>Alphaproteobacteria</taxon>
        <taxon>Sphingomonadales</taxon>
        <taxon>Sphingomonadaceae</taxon>
        <taxon>Sphingomonas</taxon>
    </lineage>
</organism>
<proteinExistence type="predicted"/>
<gene>
    <name evidence="8" type="ORF">E2493_17370</name>
</gene>
<comment type="caution">
    <text evidence="8">The sequence shown here is derived from an EMBL/GenBank/DDBJ whole genome shotgun (WGS) entry which is preliminary data.</text>
</comment>
<accession>A0A4Y8ZRH8</accession>